<evidence type="ECO:0000256" key="4">
    <source>
        <dbReference type="ARBA" id="ARBA00022475"/>
    </source>
</evidence>
<gene>
    <name evidence="12" type="ORF">JI744_13585</name>
</gene>
<dbReference type="Pfam" id="PF25994">
    <property type="entry name" value="HH_AprE"/>
    <property type="match status" value="1"/>
</dbReference>
<dbReference type="Pfam" id="PF26002">
    <property type="entry name" value="Beta-barrel_AprE"/>
    <property type="match status" value="1"/>
</dbReference>
<organism evidence="12 13">
    <name type="scientific">Fuscibacter oryzae</name>
    <dbReference type="NCBI Taxonomy" id="2803939"/>
    <lineage>
        <taxon>Bacteria</taxon>
        <taxon>Pseudomonadati</taxon>
        <taxon>Pseudomonadota</taxon>
        <taxon>Alphaproteobacteria</taxon>
        <taxon>Rhodobacterales</taxon>
        <taxon>Paracoccaceae</taxon>
        <taxon>Fuscibacter</taxon>
    </lineage>
</organism>
<evidence type="ECO:0000256" key="5">
    <source>
        <dbReference type="ARBA" id="ARBA00022519"/>
    </source>
</evidence>
<dbReference type="Proteomes" id="UP000619033">
    <property type="component" value="Unassembled WGS sequence"/>
</dbReference>
<evidence type="ECO:0000259" key="10">
    <source>
        <dbReference type="Pfam" id="PF25994"/>
    </source>
</evidence>
<dbReference type="PRINTS" id="PR01490">
    <property type="entry name" value="RTXTOXIND"/>
</dbReference>
<dbReference type="NCBIfam" id="TIGR01843">
    <property type="entry name" value="type_I_hlyD"/>
    <property type="match status" value="1"/>
</dbReference>
<keyword evidence="7" id="KW-1133">Transmembrane helix</keyword>
<dbReference type="RefSeq" id="WP_202661674.1">
    <property type="nucleotide sequence ID" value="NZ_JAESVP010000006.1"/>
</dbReference>
<dbReference type="Gene3D" id="2.40.30.170">
    <property type="match status" value="1"/>
</dbReference>
<comment type="similarity">
    <text evidence="2 9">Belongs to the membrane fusion protein (MFP) (TC 8.A.1) family.</text>
</comment>
<dbReference type="GO" id="GO:0015031">
    <property type="term" value="P:protein transport"/>
    <property type="evidence" value="ECO:0007669"/>
    <property type="project" value="InterPro"/>
</dbReference>
<proteinExistence type="inferred from homology"/>
<evidence type="ECO:0000256" key="9">
    <source>
        <dbReference type="RuleBase" id="RU365093"/>
    </source>
</evidence>
<evidence type="ECO:0000256" key="7">
    <source>
        <dbReference type="ARBA" id="ARBA00022989"/>
    </source>
</evidence>
<feature type="domain" description="AprE-like long alpha-helical hairpin" evidence="10">
    <location>
        <begin position="86"/>
        <end position="265"/>
    </location>
</feature>
<dbReference type="InterPro" id="IPR058781">
    <property type="entry name" value="HH_AprE-like"/>
</dbReference>
<comment type="caution">
    <text evidence="12">The sequence shown here is derived from an EMBL/GenBank/DDBJ whole genome shotgun (WGS) entry which is preliminary data.</text>
</comment>
<comment type="subcellular location">
    <subcellularLocation>
        <location evidence="1 9">Cell inner membrane</location>
        <topology evidence="1 9">Single-pass membrane protein</topology>
    </subcellularLocation>
</comment>
<reference evidence="12" key="1">
    <citation type="submission" date="2021-01" db="EMBL/GenBank/DDBJ databases">
        <title>Genome seq and assembly of Tabrizicola sp. KVB23.</title>
        <authorList>
            <person name="Chhetri G."/>
        </authorList>
    </citation>
    <scope>NUCLEOTIDE SEQUENCE</scope>
    <source>
        <strain evidence="12">KVB23</strain>
    </source>
</reference>
<evidence type="ECO:0000256" key="1">
    <source>
        <dbReference type="ARBA" id="ARBA00004377"/>
    </source>
</evidence>
<dbReference type="SUPFAM" id="SSF111369">
    <property type="entry name" value="HlyD-like secretion proteins"/>
    <property type="match status" value="1"/>
</dbReference>
<feature type="domain" description="AprE-like beta-barrel" evidence="11">
    <location>
        <begin position="310"/>
        <end position="394"/>
    </location>
</feature>
<keyword evidence="3 9" id="KW-0813">Transport</keyword>
<evidence type="ECO:0000256" key="2">
    <source>
        <dbReference type="ARBA" id="ARBA00009477"/>
    </source>
</evidence>
<evidence type="ECO:0000313" key="12">
    <source>
        <dbReference type="EMBL" id="MBL4929141.1"/>
    </source>
</evidence>
<dbReference type="AlphaFoldDB" id="A0A8J7MT79"/>
<dbReference type="InterPro" id="IPR010129">
    <property type="entry name" value="T1SS_HlyD"/>
</dbReference>
<evidence type="ECO:0000256" key="3">
    <source>
        <dbReference type="ARBA" id="ARBA00022448"/>
    </source>
</evidence>
<dbReference type="InterPro" id="IPR050739">
    <property type="entry name" value="MFP"/>
</dbReference>
<dbReference type="PANTHER" id="PTHR30386">
    <property type="entry name" value="MEMBRANE FUSION SUBUNIT OF EMRAB-TOLC MULTIDRUG EFFLUX PUMP"/>
    <property type="match status" value="1"/>
</dbReference>
<evidence type="ECO:0000259" key="11">
    <source>
        <dbReference type="Pfam" id="PF26002"/>
    </source>
</evidence>
<keyword evidence="5 9" id="KW-0997">Cell inner membrane</keyword>
<keyword evidence="4 9" id="KW-1003">Cell membrane</keyword>
<keyword evidence="8" id="KW-0472">Membrane</keyword>
<dbReference type="PANTHER" id="PTHR30386:SF17">
    <property type="entry name" value="ALKALINE PROTEASE SECRETION PROTEIN APRE"/>
    <property type="match status" value="1"/>
</dbReference>
<protein>
    <recommendedName>
        <fullName evidence="9">Membrane fusion protein (MFP) family protein</fullName>
    </recommendedName>
</protein>
<evidence type="ECO:0000256" key="6">
    <source>
        <dbReference type="ARBA" id="ARBA00022692"/>
    </source>
</evidence>
<evidence type="ECO:0000313" key="13">
    <source>
        <dbReference type="Proteomes" id="UP000619033"/>
    </source>
</evidence>
<keyword evidence="6" id="KW-0812">Transmembrane</keyword>
<dbReference type="EMBL" id="JAESVP010000006">
    <property type="protein sequence ID" value="MBL4929141.1"/>
    <property type="molecule type" value="Genomic_DNA"/>
</dbReference>
<sequence>MTSLSARRPALVGLATLAILILGLGLWASLARIDGAVVVAGRIEVERNRQIVQHPDGGLVAAVMVAEGESVVSGQILIRLDGAQVSSNLRAAQAQLQSLRAGRARLLAERDGTPAPAFPPDLQGSALADEQLALFSARQDMITHQIAQLRQRLDQIAAQTTGIRAQETSLARQITLTEQDLATQRDLRDKGLTQSARVSALDRQLAQLQGDLGEARAGRAQAEGRATEVRLEILRLADERRTEAADALRDQTPREAELAERCVSLAAQLARLTLRAPVSGTVLGLQITGQQAVIGAGQTVLAIVPQDRPLIATLRIAPTDIDQVAPGQPVRLILTALPGRSTPEIMGSLLTISPDILTDPDSHVGYYRAEVAIPPGQTDRLVPGMPVQALVETGARSALAYLTRPLTDYFRLAFRES</sequence>
<dbReference type="InterPro" id="IPR058982">
    <property type="entry name" value="Beta-barrel_AprE"/>
</dbReference>
<evidence type="ECO:0000256" key="8">
    <source>
        <dbReference type="ARBA" id="ARBA00023136"/>
    </source>
</evidence>
<keyword evidence="13" id="KW-1185">Reference proteome</keyword>
<name>A0A8J7MT79_9RHOB</name>
<accession>A0A8J7MT79</accession>
<dbReference type="GO" id="GO:0005886">
    <property type="term" value="C:plasma membrane"/>
    <property type="evidence" value="ECO:0007669"/>
    <property type="project" value="UniProtKB-SubCell"/>
</dbReference>